<dbReference type="AlphaFoldDB" id="A0A831XD55"/>
<evidence type="ECO:0000256" key="1">
    <source>
        <dbReference type="ARBA" id="ARBA00004370"/>
    </source>
</evidence>
<keyword evidence="2" id="KW-0472">Membrane</keyword>
<protein>
    <recommendedName>
        <fullName evidence="3">Bacterial surface antigen (D15) domain-containing protein</fullName>
    </recommendedName>
</protein>
<accession>A0A831XD55</accession>
<organism evidence="4">
    <name type="scientific">Geobacter metallireducens</name>
    <dbReference type="NCBI Taxonomy" id="28232"/>
    <lineage>
        <taxon>Bacteria</taxon>
        <taxon>Pseudomonadati</taxon>
        <taxon>Thermodesulfobacteriota</taxon>
        <taxon>Desulfuromonadia</taxon>
        <taxon>Geobacterales</taxon>
        <taxon>Geobacteraceae</taxon>
        <taxon>Geobacter</taxon>
    </lineage>
</organism>
<comment type="subcellular location">
    <subcellularLocation>
        <location evidence="1">Membrane</location>
    </subcellularLocation>
</comment>
<dbReference type="Pfam" id="PF01103">
    <property type="entry name" value="Omp85"/>
    <property type="match status" value="1"/>
</dbReference>
<evidence type="ECO:0000256" key="2">
    <source>
        <dbReference type="ARBA" id="ARBA00023136"/>
    </source>
</evidence>
<feature type="domain" description="Bacterial surface antigen (D15)" evidence="3">
    <location>
        <begin position="109"/>
        <end position="374"/>
    </location>
</feature>
<proteinExistence type="predicted"/>
<evidence type="ECO:0000313" key="4">
    <source>
        <dbReference type="EMBL" id="HEN41112.1"/>
    </source>
</evidence>
<dbReference type="GO" id="GO:0019867">
    <property type="term" value="C:outer membrane"/>
    <property type="evidence" value="ECO:0007669"/>
    <property type="project" value="InterPro"/>
</dbReference>
<gene>
    <name evidence="4" type="ORF">ENQ87_01865</name>
</gene>
<sequence>MGRISLIFLILGTMLLAGCTTMVRRDQLPPPLTDDSFGDPVKVVSIPLPVIATSPNEGIILGGLTAFLLHNARDEVNTLIAPQVNFNENFGTTFSLYGAFFPLPARNWEFNLSKSSNVNEDYEVKFRDKTLMDGKLETTAFLYRFSDGSARFFGFQSDSRKEDETNYADREYGFTLGVGYDIAPNLQLVLGERFRRMSMGRGAVTKLPFIRQRFSDSQVPGIGGFTAHAQKLSLIYSTLDARDMPTRGLYAKASVEGSAELLGSDVGYRHYEVELKGYFPVEEARFITVARVAYNQTLGSKVPFLERSILGGETTLRGYGRNRFIDSSYLLCNLEERIRLFRWSVFDVTTDWEVAPFLDLGAVMESLDRAEGKSFEFNPGIGFRAVVRPNIVGRVDIGVGNEGPAVFVGLGYPF</sequence>
<evidence type="ECO:0000259" key="3">
    <source>
        <dbReference type="Pfam" id="PF01103"/>
    </source>
</evidence>
<comment type="caution">
    <text evidence="4">The sequence shown here is derived from an EMBL/GenBank/DDBJ whole genome shotgun (WGS) entry which is preliminary data.</text>
</comment>
<dbReference type="InterPro" id="IPR000184">
    <property type="entry name" value="Bac_surfAg_D15"/>
</dbReference>
<name>A0A831XD55_GEOME</name>
<dbReference type="Gene3D" id="2.40.160.50">
    <property type="entry name" value="membrane protein fhac: a member of the omp85/tpsb transporter family"/>
    <property type="match status" value="1"/>
</dbReference>
<dbReference type="EMBL" id="DSOV01000007">
    <property type="protein sequence ID" value="HEN41112.1"/>
    <property type="molecule type" value="Genomic_DNA"/>
</dbReference>
<reference evidence="4" key="1">
    <citation type="journal article" date="2020" name="mSystems">
        <title>Genome- and Community-Level Interaction Insights into Carbon Utilization and Element Cycling Functions of Hydrothermarchaeota in Hydrothermal Sediment.</title>
        <authorList>
            <person name="Zhou Z."/>
            <person name="Liu Y."/>
            <person name="Xu W."/>
            <person name="Pan J."/>
            <person name="Luo Z.H."/>
            <person name="Li M."/>
        </authorList>
    </citation>
    <scope>NUCLEOTIDE SEQUENCE [LARGE SCALE GENOMIC DNA]</scope>
    <source>
        <strain evidence="4">SpSt-349</strain>
    </source>
</reference>
<dbReference type="PROSITE" id="PS51257">
    <property type="entry name" value="PROKAR_LIPOPROTEIN"/>
    <property type="match status" value="1"/>
</dbReference>